<feature type="transmembrane region" description="Helical" evidence="1">
    <location>
        <begin position="625"/>
        <end position="645"/>
    </location>
</feature>
<gene>
    <name evidence="3" type="ORF">OCV99_07825</name>
</gene>
<accession>A0ABT2RM68</accession>
<dbReference type="InterPro" id="IPR038765">
    <property type="entry name" value="Papain-like_cys_pep_sf"/>
</dbReference>
<dbReference type="PANTHER" id="PTHR42736:SF1">
    <property type="entry name" value="PROTEIN-GLUTAMINE GAMMA-GLUTAMYLTRANSFERASE"/>
    <property type="match status" value="1"/>
</dbReference>
<dbReference type="RefSeq" id="WP_158369538.1">
    <property type="nucleotide sequence ID" value="NZ_JAOQJU010000007.1"/>
</dbReference>
<sequence length="745" mass="84238">MKGLQIQAEEQHKKDTVGYMLLSLLITTGLVRILFSGIAKLEPRWWLYSLGAGIVCIFYSVLPEKYQDYRIPFGGGSLLLLILAGYRMARDGFYEICNEILTFFTGKSGKIYLDFPVDNEQGIYYTAAIITGLLVLLVWQVVAGRKKWMLALFMAAAAGLSIIGFAAVDYGWLLLAAGAVGFCFWQKMQPLWKGSSLRNWLLCAGGILLCLFLGAAIGHAVDVDTEFQVSQWKRAVHKKVCDEGNDAMPEGNLSNLGRFVKTGNDSLILTMEKPQKLYLRGMVGETYTGTSWEGVSEEANIEGETLFYWLHKNGFYQQNSIAKVSELTGNADVYTLSVERKTACKGHLYLPCALEDAGILDSDGIGETPSSSIGMNLPDSAGESYTVSYTAGSVPEWYEAAALLAGRQSENAVQEYLKEEQSYREFVYKNDLQLTNSAVGVLSRIFEQEETERSLSEVLELIQDTLKERLTYDESVQTLNGKNDFLQYTLEQSKCGYSVHYATAAVLMLRYFGVPARYAEGYYLSAYEASEYEAGEKIGLGEAHAHAWAEYYMDGVGWIPFEVTPGYIDEDELLETAAAVSDGMGDGTGNTFRQNPLKYAPQKSPKEEQQEPDARNVFRFEAKKILAVGILLLLVLMIALICWIIRRRNRLKRFWRQIAESDNRTAIVELYAYCMMLIQRFRLADVDAGDEIRQIHQEAMFSSHVMTEKQRENMREFTKKVLASCKKRNRWFQGFRYHWILWLYD</sequence>
<dbReference type="PANTHER" id="PTHR42736">
    <property type="entry name" value="PROTEIN-GLUTAMINE GAMMA-GLUTAMYLTRANSFERASE"/>
    <property type="match status" value="1"/>
</dbReference>
<dbReference type="EMBL" id="JAOQJU010000007">
    <property type="protein sequence ID" value="MCU6686458.1"/>
    <property type="molecule type" value="Genomic_DNA"/>
</dbReference>
<keyword evidence="1" id="KW-1133">Transmembrane helix</keyword>
<comment type="caution">
    <text evidence="3">The sequence shown here is derived from an EMBL/GenBank/DDBJ whole genome shotgun (WGS) entry which is preliminary data.</text>
</comment>
<keyword evidence="1" id="KW-0812">Transmembrane</keyword>
<dbReference type="InterPro" id="IPR052901">
    <property type="entry name" value="Bact_TGase-like"/>
</dbReference>
<proteinExistence type="predicted"/>
<keyword evidence="1" id="KW-0472">Membrane</keyword>
<dbReference type="SMART" id="SM00460">
    <property type="entry name" value="TGc"/>
    <property type="match status" value="1"/>
</dbReference>
<dbReference type="Pfam" id="PF01841">
    <property type="entry name" value="Transglut_core"/>
    <property type="match status" value="1"/>
</dbReference>
<organism evidence="3 4">
    <name type="scientific">Dorea acetigenes</name>
    <dbReference type="NCBI Taxonomy" id="2981787"/>
    <lineage>
        <taxon>Bacteria</taxon>
        <taxon>Bacillati</taxon>
        <taxon>Bacillota</taxon>
        <taxon>Clostridia</taxon>
        <taxon>Lachnospirales</taxon>
        <taxon>Lachnospiraceae</taxon>
        <taxon>Dorea</taxon>
    </lineage>
</organism>
<feature type="transmembrane region" description="Helical" evidence="1">
    <location>
        <begin position="122"/>
        <end position="141"/>
    </location>
</feature>
<evidence type="ECO:0000259" key="2">
    <source>
        <dbReference type="SMART" id="SM00460"/>
    </source>
</evidence>
<feature type="transmembrane region" description="Helical" evidence="1">
    <location>
        <begin position="200"/>
        <end position="221"/>
    </location>
</feature>
<feature type="domain" description="Transglutaminase-like" evidence="2">
    <location>
        <begin position="490"/>
        <end position="565"/>
    </location>
</feature>
<dbReference type="Gene3D" id="3.10.620.30">
    <property type="match status" value="1"/>
</dbReference>
<dbReference type="InterPro" id="IPR002931">
    <property type="entry name" value="Transglutaminase-like"/>
</dbReference>
<keyword evidence="4" id="KW-1185">Reference proteome</keyword>
<dbReference type="SUPFAM" id="SSF54001">
    <property type="entry name" value="Cysteine proteinases"/>
    <property type="match status" value="1"/>
</dbReference>
<dbReference type="Proteomes" id="UP001652431">
    <property type="component" value="Unassembled WGS sequence"/>
</dbReference>
<evidence type="ECO:0000256" key="1">
    <source>
        <dbReference type="SAM" id="Phobius"/>
    </source>
</evidence>
<feature type="transmembrane region" description="Helical" evidence="1">
    <location>
        <begin position="21"/>
        <end position="39"/>
    </location>
</feature>
<evidence type="ECO:0000313" key="4">
    <source>
        <dbReference type="Proteomes" id="UP001652431"/>
    </source>
</evidence>
<feature type="transmembrane region" description="Helical" evidence="1">
    <location>
        <begin position="148"/>
        <end position="166"/>
    </location>
</feature>
<evidence type="ECO:0000313" key="3">
    <source>
        <dbReference type="EMBL" id="MCU6686458.1"/>
    </source>
</evidence>
<reference evidence="3 4" key="1">
    <citation type="journal article" date="2021" name="ISME Commun">
        <title>Automated analysis of genomic sequences facilitates high-throughput and comprehensive description of bacteria.</title>
        <authorList>
            <person name="Hitch T.C.A."/>
        </authorList>
    </citation>
    <scope>NUCLEOTIDE SEQUENCE [LARGE SCALE GENOMIC DNA]</scope>
    <source>
        <strain evidence="3 4">Sanger_03</strain>
    </source>
</reference>
<feature type="transmembrane region" description="Helical" evidence="1">
    <location>
        <begin position="45"/>
        <end position="62"/>
    </location>
</feature>
<protein>
    <submittedName>
        <fullName evidence="3">Transglutaminase-like domain-containing protein</fullName>
    </submittedName>
</protein>
<feature type="transmembrane region" description="Helical" evidence="1">
    <location>
        <begin position="69"/>
        <end position="86"/>
    </location>
</feature>
<feature type="transmembrane region" description="Helical" evidence="1">
    <location>
        <begin position="172"/>
        <end position="188"/>
    </location>
</feature>
<name>A0ABT2RM68_9FIRM</name>